<evidence type="ECO:0000313" key="1">
    <source>
        <dbReference type="EMBL" id="RKF70513.1"/>
    </source>
</evidence>
<name>A0ABX9Q3A5_9GAMM</name>
<proteinExistence type="predicted"/>
<dbReference type="RefSeq" id="WP_120163207.1">
    <property type="nucleotide sequence ID" value="NZ_NSDJ01000001.1"/>
</dbReference>
<gene>
    <name evidence="1" type="ORF">CKQ54_19995</name>
</gene>
<dbReference type="GeneID" id="302711087"/>
<protein>
    <submittedName>
        <fullName evidence="1">Uncharacterized protein</fullName>
    </submittedName>
</protein>
<dbReference type="Proteomes" id="UP000284853">
    <property type="component" value="Unassembled WGS sequence"/>
</dbReference>
<dbReference type="EMBL" id="NSDJ01000001">
    <property type="protein sequence ID" value="RKF70513.1"/>
    <property type="molecule type" value="Genomic_DNA"/>
</dbReference>
<organism evidence="1 2">
    <name type="scientific">Rahnella variigena</name>
    <dbReference type="NCBI Taxonomy" id="574964"/>
    <lineage>
        <taxon>Bacteria</taxon>
        <taxon>Pseudomonadati</taxon>
        <taxon>Pseudomonadota</taxon>
        <taxon>Gammaproteobacteria</taxon>
        <taxon>Enterobacterales</taxon>
        <taxon>Yersiniaceae</taxon>
        <taxon>Rahnella</taxon>
    </lineage>
</organism>
<evidence type="ECO:0000313" key="2">
    <source>
        <dbReference type="Proteomes" id="UP000284853"/>
    </source>
</evidence>
<accession>A0ABX9Q3A5</accession>
<sequence>MNDRAQNYPASLYIKENKSGLWQIIAETDDITDSNLGTSDDSRTVIRAKFNGKQPQYAWVNSRNTETQGSCDYAQQCSCYLWSSDATVKPIEIPSCNSASLDILSGLDGSGRDRLVLLDWREMGGWTGIHLYDIQRGQWTQAMNVVSTHINQLEVQKDPLVVPEPGKPGYVRVTAVDFNTETEEQESESKVLPLIVLPE</sequence>
<keyword evidence="2" id="KW-1185">Reference proteome</keyword>
<reference evidence="1 2" key="1">
    <citation type="submission" date="2017-08" db="EMBL/GenBank/DDBJ databases">
        <title>Comparative genomics of bacteria isolated from necrotic lesions of AOD affected trees.</title>
        <authorList>
            <person name="Doonan J."/>
            <person name="Denman S."/>
            <person name="Mcdonald J.E."/>
        </authorList>
    </citation>
    <scope>NUCLEOTIDE SEQUENCE [LARGE SCALE GENOMIC DNA]</scope>
    <source>
        <strain evidence="1 2">CIP 105588</strain>
    </source>
</reference>
<comment type="caution">
    <text evidence="1">The sequence shown here is derived from an EMBL/GenBank/DDBJ whole genome shotgun (WGS) entry which is preliminary data.</text>
</comment>